<feature type="transmembrane region" description="Helical" evidence="2">
    <location>
        <begin position="209"/>
        <end position="233"/>
    </location>
</feature>
<dbReference type="Proteomes" id="UP001527866">
    <property type="component" value="Unassembled WGS sequence"/>
</dbReference>
<organism evidence="4 5">
    <name type="scientific">Nocardiopsis endophytica</name>
    <dbReference type="NCBI Taxonomy" id="3018445"/>
    <lineage>
        <taxon>Bacteria</taxon>
        <taxon>Bacillati</taxon>
        <taxon>Actinomycetota</taxon>
        <taxon>Actinomycetes</taxon>
        <taxon>Streptosporangiales</taxon>
        <taxon>Nocardiopsidaceae</taxon>
        <taxon>Nocardiopsis</taxon>
    </lineage>
</organism>
<comment type="caution">
    <text evidence="4">The sequence shown here is derived from an EMBL/GenBank/DDBJ whole genome shotgun (WGS) entry which is preliminary data.</text>
</comment>
<feature type="compositionally biased region" description="Pro residues" evidence="1">
    <location>
        <begin position="298"/>
        <end position="343"/>
    </location>
</feature>
<keyword evidence="4" id="KW-0378">Hydrolase</keyword>
<feature type="transmembrane region" description="Helical" evidence="2">
    <location>
        <begin position="54"/>
        <end position="79"/>
    </location>
</feature>
<evidence type="ECO:0000313" key="4">
    <source>
        <dbReference type="EMBL" id="MDA2810837.1"/>
    </source>
</evidence>
<dbReference type="Pfam" id="PF02517">
    <property type="entry name" value="Rce1-like"/>
    <property type="match status" value="1"/>
</dbReference>
<feature type="transmembrane region" description="Helical" evidence="2">
    <location>
        <begin position="91"/>
        <end position="112"/>
    </location>
</feature>
<dbReference type="PANTHER" id="PTHR43592">
    <property type="entry name" value="CAAX AMINO TERMINAL PROTEASE"/>
    <property type="match status" value="1"/>
</dbReference>
<gene>
    <name evidence="4" type="ORF">O4J56_09345</name>
</gene>
<keyword evidence="2" id="KW-0472">Membrane</keyword>
<feature type="transmembrane region" description="Helical" evidence="2">
    <location>
        <begin position="171"/>
        <end position="197"/>
    </location>
</feature>
<feature type="compositionally biased region" description="Basic and acidic residues" evidence="1">
    <location>
        <begin position="281"/>
        <end position="292"/>
    </location>
</feature>
<feature type="compositionally biased region" description="Acidic residues" evidence="1">
    <location>
        <begin position="264"/>
        <end position="280"/>
    </location>
</feature>
<keyword evidence="2" id="KW-0812">Transmembrane</keyword>
<name>A0ABT4U3C0_9ACTN</name>
<dbReference type="PANTHER" id="PTHR43592:SF15">
    <property type="entry name" value="CAAX AMINO TERMINAL PROTEASE FAMILY PROTEIN"/>
    <property type="match status" value="1"/>
</dbReference>
<protein>
    <submittedName>
        <fullName evidence="4">CPBP family intramembrane metalloprotease</fullName>
    </submittedName>
</protein>
<keyword evidence="4" id="KW-0482">Metalloprotease</keyword>
<evidence type="ECO:0000313" key="5">
    <source>
        <dbReference type="Proteomes" id="UP001527866"/>
    </source>
</evidence>
<feature type="compositionally biased region" description="Basic residues" evidence="1">
    <location>
        <begin position="244"/>
        <end position="258"/>
    </location>
</feature>
<dbReference type="EMBL" id="JAQFWQ010000020">
    <property type="protein sequence ID" value="MDA2810837.1"/>
    <property type="molecule type" value="Genomic_DNA"/>
</dbReference>
<evidence type="ECO:0000259" key="3">
    <source>
        <dbReference type="Pfam" id="PF02517"/>
    </source>
</evidence>
<dbReference type="GO" id="GO:0008237">
    <property type="term" value="F:metallopeptidase activity"/>
    <property type="evidence" value="ECO:0007669"/>
    <property type="project" value="UniProtKB-KW"/>
</dbReference>
<accession>A0ABT4U3C0</accession>
<evidence type="ECO:0000256" key="1">
    <source>
        <dbReference type="SAM" id="MobiDB-lite"/>
    </source>
</evidence>
<keyword evidence="5" id="KW-1185">Reference proteome</keyword>
<dbReference type="InterPro" id="IPR003675">
    <property type="entry name" value="Rce1/LyrA-like_dom"/>
</dbReference>
<dbReference type="RefSeq" id="WP_270685184.1">
    <property type="nucleotide sequence ID" value="NZ_JAQFWQ010000020.1"/>
</dbReference>
<reference evidence="4 5" key="1">
    <citation type="submission" date="2023-01" db="EMBL/GenBank/DDBJ databases">
        <title>Draft genome sequence of Nocardiopsis sp. RSe5-2 isolated from halophytes.</title>
        <authorList>
            <person name="Duangmal K."/>
            <person name="Chantavorakit T."/>
        </authorList>
    </citation>
    <scope>NUCLEOTIDE SEQUENCE [LARGE SCALE GENOMIC DNA]</scope>
    <source>
        <strain evidence="4 5">RSe5-2</strain>
    </source>
</reference>
<feature type="transmembrane region" description="Helical" evidence="2">
    <location>
        <begin position="12"/>
        <end position="33"/>
    </location>
</feature>
<keyword evidence="2" id="KW-1133">Transmembrane helix</keyword>
<feature type="region of interest" description="Disordered" evidence="1">
    <location>
        <begin position="244"/>
        <end position="352"/>
    </location>
</feature>
<evidence type="ECO:0000256" key="2">
    <source>
        <dbReference type="SAM" id="Phobius"/>
    </source>
</evidence>
<proteinExistence type="predicted"/>
<keyword evidence="4" id="KW-0645">Protease</keyword>
<feature type="domain" description="CAAX prenyl protease 2/Lysostaphin resistance protein A-like" evidence="3">
    <location>
        <begin position="151"/>
        <end position="233"/>
    </location>
</feature>
<sequence length="352" mass="36916">MPWSESIPQFSLVGTILAVVLLVYAAVGEPVLGRFAYRRVSAARERDPRALVRFYGLTLGVQWAWAAVIAAAVLLSPGVSWGDLGLRAPSAWGPLIAAGLGFALALGVIWVLSRASRSGRPGPALAPSAEPGGDVIAGLAPQTRGERRTAAALAVTAGVCEELLYRGLLTVLGVSFGLPVWAAAVLSCVLFAVAHLYQGWWGLVGPGVLGALLTVLYLGTGSLLFPILLHVAVEARSLLFTGRGRRHAGRRGGHRGRKGPTDAAPEDEPYDEEPYDEERYEPEGREQYHDPYRAPGPATAPAPMPGPPPAPQPGPWPGQPGPYGPGPQGPPPGPQGPQAPPYRPGDGGWPPR</sequence>